<accession>A0A0F9ND11</accession>
<dbReference type="AlphaFoldDB" id="A0A0F9ND11"/>
<sequence>MKKFIEAVKKTFEGIPPRTGDPEVDIRRIKKHQENCKKKK</sequence>
<reference evidence="1" key="1">
    <citation type="journal article" date="2015" name="Nature">
        <title>Complex archaea that bridge the gap between prokaryotes and eukaryotes.</title>
        <authorList>
            <person name="Spang A."/>
            <person name="Saw J.H."/>
            <person name="Jorgensen S.L."/>
            <person name="Zaremba-Niedzwiedzka K."/>
            <person name="Martijn J."/>
            <person name="Lind A.E."/>
            <person name="van Eijk R."/>
            <person name="Schleper C."/>
            <person name="Guy L."/>
            <person name="Ettema T.J."/>
        </authorList>
    </citation>
    <scope>NUCLEOTIDE SEQUENCE</scope>
</reference>
<evidence type="ECO:0000313" key="1">
    <source>
        <dbReference type="EMBL" id="KKM79262.1"/>
    </source>
</evidence>
<organism evidence="1">
    <name type="scientific">marine sediment metagenome</name>
    <dbReference type="NCBI Taxonomy" id="412755"/>
    <lineage>
        <taxon>unclassified sequences</taxon>
        <taxon>metagenomes</taxon>
        <taxon>ecological metagenomes</taxon>
    </lineage>
</organism>
<dbReference type="EMBL" id="LAZR01008358">
    <property type="protein sequence ID" value="KKM79262.1"/>
    <property type="molecule type" value="Genomic_DNA"/>
</dbReference>
<comment type="caution">
    <text evidence="1">The sequence shown here is derived from an EMBL/GenBank/DDBJ whole genome shotgun (WGS) entry which is preliminary data.</text>
</comment>
<gene>
    <name evidence="1" type="ORF">LCGC14_1351660</name>
</gene>
<protein>
    <submittedName>
        <fullName evidence="1">Uncharacterized protein</fullName>
    </submittedName>
</protein>
<proteinExistence type="predicted"/>
<name>A0A0F9ND11_9ZZZZ</name>